<evidence type="ECO:0000313" key="1">
    <source>
        <dbReference type="EMBL" id="KAJ0030179.1"/>
    </source>
</evidence>
<evidence type="ECO:0000313" key="2">
    <source>
        <dbReference type="Proteomes" id="UP001163603"/>
    </source>
</evidence>
<reference evidence="2" key="1">
    <citation type="journal article" date="2023" name="G3 (Bethesda)">
        <title>Genome assembly and association tests identify interacting loci associated with vigor, precocity, and sex in interspecific pistachio rootstocks.</title>
        <authorList>
            <person name="Palmer W."/>
            <person name="Jacygrad E."/>
            <person name="Sagayaradj S."/>
            <person name="Cavanaugh K."/>
            <person name="Han R."/>
            <person name="Bertier L."/>
            <person name="Beede B."/>
            <person name="Kafkas S."/>
            <person name="Golino D."/>
            <person name="Preece J."/>
            <person name="Michelmore R."/>
        </authorList>
    </citation>
    <scope>NUCLEOTIDE SEQUENCE [LARGE SCALE GENOMIC DNA]</scope>
</reference>
<sequence>MQKTAQAWFIRGLSTANSNNHRQKPLSLLTDWNTYAFYQESDSSAFDLEAAVRTTTDKVSGTFSVCDEFERLSGFCSLVALLVLTWSMLFLQNGGGADEKLEDSGKSTSEISELLWDQDKVYVALMMNPGEFQFMMTKAFAGFDPVVVAKMGEKEILEILSDKAIMLAESRVRCILDNANFIMKIVNEFQSFSSFMWGYVNYKPVINKYIYPRNVPLRTPKAEAISKDLLKRGLCELLK</sequence>
<keyword evidence="2" id="KW-1185">Reference proteome</keyword>
<proteinExistence type="predicted"/>
<comment type="caution">
    <text evidence="1">The sequence shown here is derived from an EMBL/GenBank/DDBJ whole genome shotgun (WGS) entry which is preliminary data.</text>
</comment>
<accession>A0ACC0Y503</accession>
<protein>
    <submittedName>
        <fullName evidence="1">Uncharacterized protein</fullName>
    </submittedName>
</protein>
<organism evidence="1 2">
    <name type="scientific">Pistacia integerrima</name>
    <dbReference type="NCBI Taxonomy" id="434235"/>
    <lineage>
        <taxon>Eukaryota</taxon>
        <taxon>Viridiplantae</taxon>
        <taxon>Streptophyta</taxon>
        <taxon>Embryophyta</taxon>
        <taxon>Tracheophyta</taxon>
        <taxon>Spermatophyta</taxon>
        <taxon>Magnoliopsida</taxon>
        <taxon>eudicotyledons</taxon>
        <taxon>Gunneridae</taxon>
        <taxon>Pentapetalae</taxon>
        <taxon>rosids</taxon>
        <taxon>malvids</taxon>
        <taxon>Sapindales</taxon>
        <taxon>Anacardiaceae</taxon>
        <taxon>Pistacia</taxon>
    </lineage>
</organism>
<gene>
    <name evidence="1" type="ORF">Pint_14485</name>
</gene>
<dbReference type="EMBL" id="CM047743">
    <property type="protein sequence ID" value="KAJ0030179.1"/>
    <property type="molecule type" value="Genomic_DNA"/>
</dbReference>
<name>A0ACC0Y503_9ROSI</name>
<dbReference type="Proteomes" id="UP001163603">
    <property type="component" value="Chromosome 8"/>
</dbReference>